<dbReference type="GO" id="GO:0009408">
    <property type="term" value="P:response to heat"/>
    <property type="evidence" value="ECO:0007669"/>
    <property type="project" value="InterPro"/>
</dbReference>
<dbReference type="PROSITE" id="PS51188">
    <property type="entry name" value="ZF_CR"/>
    <property type="match status" value="1"/>
</dbReference>
<dbReference type="Gene3D" id="2.10.230.10">
    <property type="entry name" value="Heat shock protein DnaJ, cysteine-rich domain"/>
    <property type="match status" value="1"/>
</dbReference>
<dbReference type="Gene3D" id="1.10.287.110">
    <property type="entry name" value="DnaJ domain"/>
    <property type="match status" value="1"/>
</dbReference>
<dbReference type="InterPro" id="IPR001305">
    <property type="entry name" value="HSP_DnaJ_Cys-rich_dom"/>
</dbReference>
<protein>
    <recommendedName>
        <fullName evidence="7 8">Chaperone protein DnaJ</fullName>
    </recommendedName>
</protein>
<dbReference type="InterPro" id="IPR018253">
    <property type="entry name" value="DnaJ_domain_CS"/>
</dbReference>
<dbReference type="Pfam" id="PF01556">
    <property type="entry name" value="DnaJ_C"/>
    <property type="match status" value="1"/>
</dbReference>
<dbReference type="GO" id="GO:0005524">
    <property type="term" value="F:ATP binding"/>
    <property type="evidence" value="ECO:0007669"/>
    <property type="project" value="InterPro"/>
</dbReference>
<keyword evidence="4 8" id="KW-0862">Zinc</keyword>
<dbReference type="GO" id="GO:0031072">
    <property type="term" value="F:heat shock protein binding"/>
    <property type="evidence" value="ECO:0007669"/>
    <property type="project" value="InterPro"/>
</dbReference>
<keyword evidence="5 8" id="KW-0143">Chaperone</keyword>
<feature type="zinc finger region" description="CR-type" evidence="9">
    <location>
        <begin position="141"/>
        <end position="223"/>
    </location>
</feature>
<evidence type="ECO:0000259" key="10">
    <source>
        <dbReference type="PROSITE" id="PS50076"/>
    </source>
</evidence>
<keyword evidence="8" id="KW-0346">Stress response</keyword>
<feature type="repeat" description="CXXCXGXG motif" evidence="8">
    <location>
        <begin position="154"/>
        <end position="161"/>
    </location>
</feature>
<dbReference type="SUPFAM" id="SSF57938">
    <property type="entry name" value="DnaJ/Hsp40 cysteine-rich domain"/>
    <property type="match status" value="1"/>
</dbReference>
<dbReference type="InterPro" id="IPR002939">
    <property type="entry name" value="DnaJ_C"/>
</dbReference>
<dbReference type="Proteomes" id="UP000176996">
    <property type="component" value="Unassembled WGS sequence"/>
</dbReference>
<dbReference type="Gene3D" id="2.60.260.20">
    <property type="entry name" value="Urease metallochaperone UreE, N-terminal domain"/>
    <property type="match status" value="2"/>
</dbReference>
<proteinExistence type="inferred from homology"/>
<dbReference type="CDD" id="cd06257">
    <property type="entry name" value="DnaJ"/>
    <property type="match status" value="1"/>
</dbReference>
<evidence type="ECO:0000259" key="11">
    <source>
        <dbReference type="PROSITE" id="PS51188"/>
    </source>
</evidence>
<feature type="repeat" description="CXXCXGXG motif" evidence="8">
    <location>
        <begin position="171"/>
        <end position="178"/>
    </location>
</feature>
<feature type="binding site" evidence="8">
    <location>
        <position position="200"/>
    </location>
    <ligand>
        <name>Zn(2+)</name>
        <dbReference type="ChEBI" id="CHEBI:29105"/>
        <label>2</label>
    </ligand>
</feature>
<reference evidence="12 13" key="1">
    <citation type="journal article" date="2016" name="Nat. Commun.">
        <title>Thousands of microbial genomes shed light on interconnected biogeochemical processes in an aquifer system.</title>
        <authorList>
            <person name="Anantharaman K."/>
            <person name="Brown C.T."/>
            <person name="Hug L.A."/>
            <person name="Sharon I."/>
            <person name="Castelle C.J."/>
            <person name="Probst A.J."/>
            <person name="Thomas B.C."/>
            <person name="Singh A."/>
            <person name="Wilkins M.J."/>
            <person name="Karaoz U."/>
            <person name="Brodie E.L."/>
            <person name="Williams K.H."/>
            <person name="Hubbard S.S."/>
            <person name="Banfield J.F."/>
        </authorList>
    </citation>
    <scope>NUCLEOTIDE SEQUENCE [LARGE SCALE GENOMIC DNA]</scope>
</reference>
<evidence type="ECO:0000256" key="1">
    <source>
        <dbReference type="ARBA" id="ARBA00022723"/>
    </source>
</evidence>
<dbReference type="PROSITE" id="PS50076">
    <property type="entry name" value="DNAJ_2"/>
    <property type="match status" value="1"/>
</dbReference>
<dbReference type="PANTHER" id="PTHR43096:SF10">
    <property type="entry name" value="CHAPERONE PROTEIN DNAJ A6, CHLOROPLASTIC"/>
    <property type="match status" value="1"/>
</dbReference>
<dbReference type="InterPro" id="IPR008971">
    <property type="entry name" value="HSP40/DnaJ_pept-bd"/>
</dbReference>
<keyword evidence="3 8" id="KW-0863">Zinc-finger</keyword>
<dbReference type="GO" id="GO:0042026">
    <property type="term" value="P:protein refolding"/>
    <property type="evidence" value="ECO:0007669"/>
    <property type="project" value="TreeGrafter"/>
</dbReference>
<dbReference type="SUPFAM" id="SSF49493">
    <property type="entry name" value="HSP40/DnaJ peptide-binding domain"/>
    <property type="match status" value="2"/>
</dbReference>
<dbReference type="GO" id="GO:0051082">
    <property type="term" value="F:unfolded protein binding"/>
    <property type="evidence" value="ECO:0007669"/>
    <property type="project" value="UniProtKB-UniRule"/>
</dbReference>
<evidence type="ECO:0000256" key="6">
    <source>
        <dbReference type="ARBA" id="ARBA00061004"/>
    </source>
</evidence>
<feature type="binding site" evidence="8">
    <location>
        <position position="214"/>
    </location>
    <ligand>
        <name>Zn(2+)</name>
        <dbReference type="ChEBI" id="CHEBI:29105"/>
        <label>1</label>
    </ligand>
</feature>
<dbReference type="SUPFAM" id="SSF46565">
    <property type="entry name" value="Chaperone J-domain"/>
    <property type="match status" value="1"/>
</dbReference>
<dbReference type="AlphaFoldDB" id="A0A1F6C0A3"/>
<dbReference type="FunFam" id="2.10.230.10:FF:000002">
    <property type="entry name" value="Molecular chaperone DnaJ"/>
    <property type="match status" value="1"/>
</dbReference>
<gene>
    <name evidence="8" type="primary">dnaJ</name>
    <name evidence="12" type="ORF">A3A21_02675</name>
</gene>
<dbReference type="Pfam" id="PF00226">
    <property type="entry name" value="DnaJ"/>
    <property type="match status" value="1"/>
</dbReference>
<dbReference type="GO" id="GO:0008270">
    <property type="term" value="F:zinc ion binding"/>
    <property type="evidence" value="ECO:0007669"/>
    <property type="project" value="UniProtKB-UniRule"/>
</dbReference>
<evidence type="ECO:0000256" key="8">
    <source>
        <dbReference type="HAMAP-Rule" id="MF_01152"/>
    </source>
</evidence>
<evidence type="ECO:0000256" key="9">
    <source>
        <dbReference type="PROSITE-ProRule" id="PRU00546"/>
    </source>
</evidence>
<feature type="binding site" evidence="8">
    <location>
        <position position="154"/>
    </location>
    <ligand>
        <name>Zn(2+)</name>
        <dbReference type="ChEBI" id="CHEBI:29105"/>
        <label>1</label>
    </ligand>
</feature>
<dbReference type="PRINTS" id="PR00625">
    <property type="entry name" value="JDOMAIN"/>
</dbReference>
<comment type="function">
    <text evidence="8">Participates actively in the response to hyperosmotic and heat shock by preventing the aggregation of stress-denatured proteins and by disaggregating proteins, also in an autonomous, DnaK-independent fashion. Unfolded proteins bind initially to DnaJ; upon interaction with the DnaJ-bound protein, DnaK hydrolyzes its bound ATP, resulting in the formation of a stable complex. GrpE releases ADP from DnaK; ATP binding to DnaK triggers the release of the substrate protein, thus completing the reaction cycle. Several rounds of ATP-dependent interactions between DnaJ, DnaK and GrpE are required for fully efficient folding. Also involved, together with DnaK and GrpE, in the DNA replication of plasmids through activation of initiation proteins.</text>
</comment>
<keyword evidence="8" id="KW-0963">Cytoplasm</keyword>
<feature type="repeat" description="CXXCXGXG motif" evidence="8">
    <location>
        <begin position="197"/>
        <end position="204"/>
    </location>
</feature>
<dbReference type="InterPro" id="IPR001623">
    <property type="entry name" value="DnaJ_domain"/>
</dbReference>
<comment type="subcellular location">
    <subcellularLocation>
        <location evidence="8">Cytoplasm</location>
    </subcellularLocation>
</comment>
<feature type="binding site" evidence="8">
    <location>
        <position position="171"/>
    </location>
    <ligand>
        <name>Zn(2+)</name>
        <dbReference type="ChEBI" id="CHEBI:29105"/>
        <label>2</label>
    </ligand>
</feature>
<comment type="caution">
    <text evidence="12">The sequence shown here is derived from an EMBL/GenBank/DDBJ whole genome shotgun (WGS) entry which is preliminary data.</text>
</comment>
<feature type="binding site" evidence="8">
    <location>
        <position position="197"/>
    </location>
    <ligand>
        <name>Zn(2+)</name>
        <dbReference type="ChEBI" id="CHEBI:29105"/>
        <label>2</label>
    </ligand>
</feature>
<dbReference type="STRING" id="1798471.A3A21_02675"/>
<evidence type="ECO:0000256" key="7">
    <source>
        <dbReference type="ARBA" id="ARBA00067609"/>
    </source>
</evidence>
<dbReference type="Pfam" id="PF00684">
    <property type="entry name" value="DnaJ_CXXCXGXG"/>
    <property type="match status" value="1"/>
</dbReference>
<dbReference type="PROSITE" id="PS00636">
    <property type="entry name" value="DNAJ_1"/>
    <property type="match status" value="1"/>
</dbReference>
<feature type="binding site" evidence="8">
    <location>
        <position position="174"/>
    </location>
    <ligand>
        <name>Zn(2+)</name>
        <dbReference type="ChEBI" id="CHEBI:29105"/>
        <label>2</label>
    </ligand>
</feature>
<feature type="repeat" description="CXXCXGXG motif" evidence="8">
    <location>
        <begin position="211"/>
        <end position="218"/>
    </location>
</feature>
<evidence type="ECO:0000313" key="13">
    <source>
        <dbReference type="Proteomes" id="UP000176996"/>
    </source>
</evidence>
<organism evidence="12 13">
    <name type="scientific">Candidatus Jorgensenbacteria bacterium RIFCSPLOWO2_01_FULL_45_25b</name>
    <dbReference type="NCBI Taxonomy" id="1798471"/>
    <lineage>
        <taxon>Bacteria</taxon>
        <taxon>Candidatus Joergenseniibacteriota</taxon>
    </lineage>
</organism>
<feature type="binding site" evidence="8">
    <location>
        <position position="211"/>
    </location>
    <ligand>
        <name>Zn(2+)</name>
        <dbReference type="ChEBI" id="CHEBI:29105"/>
        <label>1</label>
    </ligand>
</feature>
<dbReference type="HAMAP" id="MF_01152">
    <property type="entry name" value="DnaJ"/>
    <property type="match status" value="1"/>
</dbReference>
<keyword evidence="8" id="KW-0235">DNA replication</keyword>
<dbReference type="SMART" id="SM00271">
    <property type="entry name" value="DnaJ"/>
    <property type="match status" value="1"/>
</dbReference>
<feature type="domain" description="J" evidence="10">
    <location>
        <begin position="3"/>
        <end position="65"/>
    </location>
</feature>
<feature type="binding site" evidence="8">
    <location>
        <position position="157"/>
    </location>
    <ligand>
        <name>Zn(2+)</name>
        <dbReference type="ChEBI" id="CHEBI:29105"/>
        <label>1</label>
    </ligand>
</feature>
<comment type="subunit">
    <text evidence="8">Homodimer.</text>
</comment>
<evidence type="ECO:0000256" key="5">
    <source>
        <dbReference type="ARBA" id="ARBA00023186"/>
    </source>
</evidence>
<comment type="domain">
    <text evidence="8">The J domain is necessary and sufficient to stimulate DnaK ATPase activity. Zinc center 1 plays an important role in the autonomous, DnaK-independent chaperone activity of DnaJ. Zinc center 2 is essential for interaction with DnaK and for DnaJ activity.</text>
</comment>
<dbReference type="InterPro" id="IPR036869">
    <property type="entry name" value="J_dom_sf"/>
</dbReference>
<comment type="cofactor">
    <cofactor evidence="8">
        <name>Zn(2+)</name>
        <dbReference type="ChEBI" id="CHEBI:29105"/>
    </cofactor>
    <text evidence="8">Binds 2 Zn(2+) ions per monomer.</text>
</comment>
<comment type="similarity">
    <text evidence="6 8">Belongs to the DnaJ family.</text>
</comment>
<feature type="domain" description="CR-type" evidence="11">
    <location>
        <begin position="141"/>
        <end position="223"/>
    </location>
</feature>
<dbReference type="GO" id="GO:0005737">
    <property type="term" value="C:cytoplasm"/>
    <property type="evidence" value="ECO:0007669"/>
    <property type="project" value="UniProtKB-SubCell"/>
</dbReference>
<accession>A0A1F6C0A3</accession>
<dbReference type="GO" id="GO:0006260">
    <property type="term" value="P:DNA replication"/>
    <property type="evidence" value="ECO:0007669"/>
    <property type="project" value="UniProtKB-KW"/>
</dbReference>
<dbReference type="CDD" id="cd10747">
    <property type="entry name" value="DnaJ_C"/>
    <property type="match status" value="1"/>
</dbReference>
<sequence>MEDYYKTLNISRSASEEEVKKAYRKLAHKHHPDKPGGNEKKFKEINEAYQVLSNKEKRAQYDKFGRVFEGAGGGGGGYSAQGFGGAGFDPSNFGFNGDFADLGDIFEGFFGGFGGRTRTTYKHGSDIEMIQEITLEEAYRGTKRHIAFKTFIVCGACNGIGHKKDAEMIDCAACAGKGEVREEKRTFFGNFAQVKECVTCGGRGRVPKEACKTCGGEGKIRGEREVSVDISAGIEDKQIIKIQGAGESGERGGGNGDLYVVVRVRQHSVFKRVKNDLLVEKEVAITDILLEKKVQVRGIGGETFELVVPTNFDVREKLKVSGRGMPKLGSPREKGDMFISIHLKFPKKLSKKAKDLIEELEKELQ</sequence>
<evidence type="ECO:0000256" key="3">
    <source>
        <dbReference type="ARBA" id="ARBA00022771"/>
    </source>
</evidence>
<evidence type="ECO:0000256" key="2">
    <source>
        <dbReference type="ARBA" id="ARBA00022737"/>
    </source>
</evidence>
<keyword evidence="2 8" id="KW-0677">Repeat</keyword>
<dbReference type="PANTHER" id="PTHR43096">
    <property type="entry name" value="DNAJ HOMOLOG 1, MITOCHONDRIAL-RELATED"/>
    <property type="match status" value="1"/>
</dbReference>
<dbReference type="InterPro" id="IPR036410">
    <property type="entry name" value="HSP_DnaJ_Cys-rich_dom_sf"/>
</dbReference>
<dbReference type="EMBL" id="MFKK01000002">
    <property type="protein sequence ID" value="OGG42472.1"/>
    <property type="molecule type" value="Genomic_DNA"/>
</dbReference>
<evidence type="ECO:0000256" key="4">
    <source>
        <dbReference type="ARBA" id="ARBA00022833"/>
    </source>
</evidence>
<name>A0A1F6C0A3_9BACT</name>
<evidence type="ECO:0000313" key="12">
    <source>
        <dbReference type="EMBL" id="OGG42472.1"/>
    </source>
</evidence>
<keyword evidence="1 8" id="KW-0479">Metal-binding</keyword>
<dbReference type="InterPro" id="IPR012724">
    <property type="entry name" value="DnaJ"/>
</dbReference>